<organism evidence="1 2">
    <name type="scientific">Sporomusa ovata</name>
    <dbReference type="NCBI Taxonomy" id="2378"/>
    <lineage>
        <taxon>Bacteria</taxon>
        <taxon>Bacillati</taxon>
        <taxon>Bacillota</taxon>
        <taxon>Negativicutes</taxon>
        <taxon>Selenomonadales</taxon>
        <taxon>Sporomusaceae</taxon>
        <taxon>Sporomusa</taxon>
    </lineage>
</organism>
<name>A0A0U1KYD9_9FIRM</name>
<proteinExistence type="predicted"/>
<evidence type="ECO:0000313" key="2">
    <source>
        <dbReference type="Proteomes" id="UP000049855"/>
    </source>
</evidence>
<gene>
    <name evidence="1" type="ORF">SpAn4DRAFT_2846</name>
</gene>
<dbReference type="AlphaFoldDB" id="A0A0U1KYD9"/>
<sequence>MINKRFILEICAKNEVIALQRWQEFEKQDSSKLQEQQVCQSLVFKA</sequence>
<dbReference type="Proteomes" id="UP000049855">
    <property type="component" value="Unassembled WGS sequence"/>
</dbReference>
<protein>
    <submittedName>
        <fullName evidence="1">Uncharacterized protein</fullName>
    </submittedName>
</protein>
<evidence type="ECO:0000313" key="1">
    <source>
        <dbReference type="EMBL" id="CQR72386.1"/>
    </source>
</evidence>
<keyword evidence="2" id="KW-1185">Reference proteome</keyword>
<dbReference type="EMBL" id="CTRP01000010">
    <property type="protein sequence ID" value="CQR72386.1"/>
    <property type="molecule type" value="Genomic_DNA"/>
</dbReference>
<accession>A0A0U1KYD9</accession>
<reference evidence="2" key="1">
    <citation type="submission" date="2015-03" db="EMBL/GenBank/DDBJ databases">
        <authorList>
            <person name="Nijsse Bart"/>
        </authorList>
    </citation>
    <scope>NUCLEOTIDE SEQUENCE [LARGE SCALE GENOMIC DNA]</scope>
</reference>